<reference evidence="1 2" key="2">
    <citation type="submission" date="2020-08" db="EMBL/GenBank/DDBJ databases">
        <title>Stappia taiwanensis sp. nov., isolated from a coastal thermal spring.</title>
        <authorList>
            <person name="Kampfer P."/>
        </authorList>
    </citation>
    <scope>NUCLEOTIDE SEQUENCE [LARGE SCALE GENOMIC DNA]</scope>
    <source>
        <strain evidence="1 2">DSM 23284</strain>
    </source>
</reference>
<evidence type="ECO:0000313" key="1">
    <source>
        <dbReference type="EMBL" id="MBA4611778.1"/>
    </source>
</evidence>
<dbReference type="Pfam" id="PF08892">
    <property type="entry name" value="YqcI_YcgG"/>
    <property type="match status" value="1"/>
</dbReference>
<dbReference type="RefSeq" id="WP_181759966.1">
    <property type="nucleotide sequence ID" value="NZ_BMCR01000005.1"/>
</dbReference>
<keyword evidence="2" id="KW-1185">Reference proteome</keyword>
<dbReference type="EMBL" id="JACEON010000006">
    <property type="protein sequence ID" value="MBA4611778.1"/>
    <property type="molecule type" value="Genomic_DNA"/>
</dbReference>
<sequence length="243" mass="28184">MTKLYHTRESAEASFPTGSWQSVVYKELVSQLTSDLRPFPCTFAINGYRNDDLRFLFQETPNIPEFGEQLAMFLDEARSIGQNAALLYLTGMETVEPLEDYSARFWTILNELAKVDRKPWPEDIPQDLDSPEWEFCFNGEPIFVVCTNPAHVKRQSRRSSTFAMSLQPRWVFDRILFSDRAANIVFNNIRKRMQPYDALPPSPALGRYKDPNVREAQQYVLSEDDSILRCPFHQLESRQAEDA</sequence>
<evidence type="ECO:0000313" key="2">
    <source>
        <dbReference type="Proteomes" id="UP000559404"/>
    </source>
</evidence>
<comment type="caution">
    <text evidence="1">The sequence shown here is derived from an EMBL/GenBank/DDBJ whole genome shotgun (WGS) entry which is preliminary data.</text>
</comment>
<gene>
    <name evidence="1" type="ORF">H1W37_08965</name>
</gene>
<accession>A0A838XSZ4</accession>
<dbReference type="PANTHER" id="PTHR40045:SF1">
    <property type="entry name" value="YQCI_YCGG FAMILY PROTEIN"/>
    <property type="match status" value="1"/>
</dbReference>
<proteinExistence type="predicted"/>
<reference evidence="1 2" key="1">
    <citation type="submission" date="2020-07" db="EMBL/GenBank/DDBJ databases">
        <authorList>
            <person name="Li M."/>
        </authorList>
    </citation>
    <scope>NUCLEOTIDE SEQUENCE [LARGE SCALE GENOMIC DNA]</scope>
    <source>
        <strain evidence="1 2">DSM 23284</strain>
    </source>
</reference>
<protein>
    <submittedName>
        <fullName evidence="1">YqcI/YcgG family protein</fullName>
    </submittedName>
</protein>
<dbReference type="PANTHER" id="PTHR40045">
    <property type="entry name" value="YCGG FAMILY PROTEIN"/>
    <property type="match status" value="1"/>
</dbReference>
<dbReference type="AlphaFoldDB" id="A0A838XSZ4"/>
<dbReference type="Proteomes" id="UP000559404">
    <property type="component" value="Unassembled WGS sequence"/>
</dbReference>
<dbReference type="InterPro" id="IPR014988">
    <property type="entry name" value="Uncharacterised_YqcI/YcgG"/>
</dbReference>
<name>A0A838XSZ4_9HYPH</name>
<organism evidence="1 2">
    <name type="scientific">Stappia taiwanensis</name>
    <dbReference type="NCBI Taxonomy" id="992267"/>
    <lineage>
        <taxon>Bacteria</taxon>
        <taxon>Pseudomonadati</taxon>
        <taxon>Pseudomonadota</taxon>
        <taxon>Alphaproteobacteria</taxon>
        <taxon>Hyphomicrobiales</taxon>
        <taxon>Stappiaceae</taxon>
        <taxon>Stappia</taxon>
    </lineage>
</organism>